<name>A0A2M8KSP9_9BACT</name>
<proteinExistence type="predicted"/>
<protein>
    <submittedName>
        <fullName evidence="1">Uncharacterized protein</fullName>
    </submittedName>
</protein>
<evidence type="ECO:0000313" key="2">
    <source>
        <dbReference type="Proteomes" id="UP000229554"/>
    </source>
</evidence>
<dbReference type="Proteomes" id="UP000229554">
    <property type="component" value="Unassembled WGS sequence"/>
</dbReference>
<gene>
    <name evidence="1" type="ORF">COU88_02350</name>
</gene>
<accession>A0A2M8KSP9</accession>
<organism evidence="1 2">
    <name type="scientific">Candidatus Roizmanbacteria bacterium CG10_big_fil_rev_8_21_14_0_10_39_6</name>
    <dbReference type="NCBI Taxonomy" id="1974853"/>
    <lineage>
        <taxon>Bacteria</taxon>
        <taxon>Candidatus Roizmaniibacteriota</taxon>
    </lineage>
</organism>
<sequence>MTDSERFLKIYANLPVNLRNEIIVVLPDVGPMTWNIAYLEISNDTKLSKKILEKLSNFKII</sequence>
<reference evidence="2" key="1">
    <citation type="submission" date="2017-09" db="EMBL/GenBank/DDBJ databases">
        <title>Depth-based differentiation of microbial function through sediment-hosted aquifers and enrichment of novel symbionts in the deep terrestrial subsurface.</title>
        <authorList>
            <person name="Probst A.J."/>
            <person name="Ladd B."/>
            <person name="Jarett J.K."/>
            <person name="Geller-Mcgrath D.E."/>
            <person name="Sieber C.M.K."/>
            <person name="Emerson J.B."/>
            <person name="Anantharaman K."/>
            <person name="Thomas B.C."/>
            <person name="Malmstrom R."/>
            <person name="Stieglmeier M."/>
            <person name="Klingl A."/>
            <person name="Woyke T."/>
            <person name="Ryan C.M."/>
            <person name="Banfield J.F."/>
        </authorList>
    </citation>
    <scope>NUCLEOTIDE SEQUENCE [LARGE SCALE GENOMIC DNA]</scope>
</reference>
<comment type="caution">
    <text evidence="1">The sequence shown here is derived from an EMBL/GenBank/DDBJ whole genome shotgun (WGS) entry which is preliminary data.</text>
</comment>
<evidence type="ECO:0000313" key="1">
    <source>
        <dbReference type="EMBL" id="PJE62920.1"/>
    </source>
</evidence>
<dbReference type="EMBL" id="PFED01000102">
    <property type="protein sequence ID" value="PJE62920.1"/>
    <property type="molecule type" value="Genomic_DNA"/>
</dbReference>
<dbReference type="AlphaFoldDB" id="A0A2M8KSP9"/>